<feature type="transmembrane region" description="Helical" evidence="1">
    <location>
        <begin position="124"/>
        <end position="144"/>
    </location>
</feature>
<dbReference type="AlphaFoldDB" id="A0A0A0B8S0"/>
<comment type="caution">
    <text evidence="2">The sequence shown here is derived from an EMBL/GenBank/DDBJ whole genome shotgun (WGS) entry which is preliminary data.</text>
</comment>
<accession>A0A0A0B8S0</accession>
<dbReference type="OrthoDB" id="3429068at2"/>
<keyword evidence="1" id="KW-0812">Transmembrane</keyword>
<keyword evidence="1" id="KW-1133">Transmembrane helix</keyword>
<dbReference type="Proteomes" id="UP000029833">
    <property type="component" value="Unassembled WGS sequence"/>
</dbReference>
<keyword evidence="1" id="KW-0472">Membrane</keyword>
<organism evidence="2 3">
    <name type="scientific">Cellulomonas cellasea DSM 20118</name>
    <dbReference type="NCBI Taxonomy" id="1408250"/>
    <lineage>
        <taxon>Bacteria</taxon>
        <taxon>Bacillati</taxon>
        <taxon>Actinomycetota</taxon>
        <taxon>Actinomycetes</taxon>
        <taxon>Micrococcales</taxon>
        <taxon>Cellulomonadaceae</taxon>
        <taxon>Cellulomonas</taxon>
    </lineage>
</organism>
<sequence>MERLLLAAHVVAGILFVGPVAVTTSLFPRYAPVLAGAPDAPDDGRSAAVAHVLHRVTRLYGTLALAVPLVGLALAAVQGRLTEVWIVAAMALTALAGGLLVLRITPMQQDALRTPDDGARLRSLRGLAGGFNLVWVVVVVLMVVRPGYDA</sequence>
<proteinExistence type="predicted"/>
<feature type="transmembrane region" description="Helical" evidence="1">
    <location>
        <begin position="59"/>
        <end position="77"/>
    </location>
</feature>
<evidence type="ECO:0000313" key="3">
    <source>
        <dbReference type="Proteomes" id="UP000029833"/>
    </source>
</evidence>
<gene>
    <name evidence="2" type="ORF">Q760_07230</name>
</gene>
<evidence type="ECO:0000256" key="1">
    <source>
        <dbReference type="SAM" id="Phobius"/>
    </source>
</evidence>
<reference evidence="2 3" key="1">
    <citation type="submission" date="2013-10" db="EMBL/GenBank/DDBJ databases">
        <authorList>
            <person name="Wang G."/>
            <person name="Zhuang W."/>
        </authorList>
    </citation>
    <scope>NUCLEOTIDE SEQUENCE [LARGE SCALE GENOMIC DNA]</scope>
    <source>
        <strain evidence="2 3">DSM 20118</strain>
    </source>
</reference>
<keyword evidence="3" id="KW-1185">Reference proteome</keyword>
<dbReference type="STRING" id="1408250.Q760_07230"/>
<feature type="transmembrane region" description="Helical" evidence="1">
    <location>
        <begin position="84"/>
        <end position="104"/>
    </location>
</feature>
<evidence type="ECO:0008006" key="4">
    <source>
        <dbReference type="Google" id="ProtNLM"/>
    </source>
</evidence>
<name>A0A0A0B8S0_9CELL</name>
<dbReference type="EMBL" id="AXNT01000019">
    <property type="protein sequence ID" value="KGM03280.1"/>
    <property type="molecule type" value="Genomic_DNA"/>
</dbReference>
<evidence type="ECO:0000313" key="2">
    <source>
        <dbReference type="EMBL" id="KGM03280.1"/>
    </source>
</evidence>
<dbReference type="RefSeq" id="WP_034626215.1">
    <property type="nucleotide sequence ID" value="NZ_AXNT01000019.1"/>
</dbReference>
<protein>
    <recommendedName>
        <fullName evidence="4">Integral membrane protein</fullName>
    </recommendedName>
</protein>